<dbReference type="Proteomes" id="UP000198970">
    <property type="component" value="Chromosome I"/>
</dbReference>
<proteinExistence type="predicted"/>
<protein>
    <submittedName>
        <fullName evidence="1">Uncharacterized protein</fullName>
    </submittedName>
</protein>
<accession>A0ABY1C2G9</accession>
<sequence>MKYFILKPDENFFDGPILRNQRNTFNHRWICKEHFYKIPKRNIISVTTTKDTIFPAIITSPYLLVSEVFRSVIEMYGDMVLAKDVVLVDSEKGYIKQYFMVVLEELAGEIETEKNAGVLKKTIILRSEGIPLKERNIFMMELDRCRDIVISLDFAESILRRKVQGICVEEIELREK</sequence>
<evidence type="ECO:0000313" key="1">
    <source>
        <dbReference type="EMBL" id="SET56911.1"/>
    </source>
</evidence>
<evidence type="ECO:0000313" key="2">
    <source>
        <dbReference type="Proteomes" id="UP000198970"/>
    </source>
</evidence>
<name>A0ABY1C2G9_9FIRM</name>
<keyword evidence="2" id="KW-1185">Reference proteome</keyword>
<dbReference type="EMBL" id="LT630003">
    <property type="protein sequence ID" value="SET56911.1"/>
    <property type="molecule type" value="Genomic_DNA"/>
</dbReference>
<organism evidence="1 2">
    <name type="scientific">Lacrimispora sphenoides JCM 1415</name>
    <dbReference type="NCBI Taxonomy" id="1297793"/>
    <lineage>
        <taxon>Bacteria</taxon>
        <taxon>Bacillati</taxon>
        <taxon>Bacillota</taxon>
        <taxon>Clostridia</taxon>
        <taxon>Lachnospirales</taxon>
        <taxon>Lachnospiraceae</taxon>
        <taxon>Lacrimispora</taxon>
    </lineage>
</organism>
<reference evidence="1 2" key="1">
    <citation type="submission" date="2016-10" db="EMBL/GenBank/DDBJ databases">
        <authorList>
            <person name="Varghese N."/>
            <person name="Submissions S."/>
        </authorList>
    </citation>
    <scope>NUCLEOTIDE SEQUENCE [LARGE SCALE GENOMIC DNA]</scope>
    <source>
        <strain evidence="1 2">ATCC 19403</strain>
    </source>
</reference>
<dbReference type="RefSeq" id="WP_100041414.1">
    <property type="nucleotide sequence ID" value="NZ_LT630003.1"/>
</dbReference>
<gene>
    <name evidence="1" type="ORF">SAMN02745906_0420</name>
</gene>